<feature type="transmembrane region" description="Helical" evidence="2">
    <location>
        <begin position="64"/>
        <end position="85"/>
    </location>
</feature>
<accession>A0A2R6NXW8</accession>
<comment type="caution">
    <text evidence="3">The sequence shown here is derived from an EMBL/GenBank/DDBJ whole genome shotgun (WGS) entry which is preliminary data.</text>
</comment>
<sequence>MRRASSSSSDIAGSTDNPFQEKWLLLVDEMKEEWAKVGGISMGIVEVVITVATLQFHAGARSPMLFTFGALTTVCGLIGTVLSFYHTIHAYVLSNLNIEKVRAEVDTSLNRPYLLALPVLCACPRAFFIWTLIFFACSIASLAWSLTLDLKPSSDAKTPGPNQDPPPLPLVVPIAVSIISIVLTAFATLDIVRFGSLVDAQPYQPEEPPRELLNMSPLSTPRPRLAPLRTEDLKAGYSRGGPMTV</sequence>
<keyword evidence="2" id="KW-0472">Membrane</keyword>
<keyword evidence="2" id="KW-0812">Transmembrane</keyword>
<evidence type="ECO:0000313" key="3">
    <source>
        <dbReference type="EMBL" id="PSR79498.1"/>
    </source>
</evidence>
<dbReference type="AlphaFoldDB" id="A0A2R6NXW8"/>
<evidence type="ECO:0000313" key="4">
    <source>
        <dbReference type="Proteomes" id="UP000186601"/>
    </source>
</evidence>
<feature type="region of interest" description="Disordered" evidence="1">
    <location>
        <begin position="205"/>
        <end position="225"/>
    </location>
</feature>
<keyword evidence="4" id="KW-1185">Reference proteome</keyword>
<proteinExistence type="predicted"/>
<gene>
    <name evidence="3" type="ORF">PHLCEN_2v7023</name>
</gene>
<evidence type="ECO:0000256" key="1">
    <source>
        <dbReference type="SAM" id="MobiDB-lite"/>
    </source>
</evidence>
<dbReference type="Proteomes" id="UP000186601">
    <property type="component" value="Unassembled WGS sequence"/>
</dbReference>
<organism evidence="3 4">
    <name type="scientific">Hermanssonia centrifuga</name>
    <dbReference type="NCBI Taxonomy" id="98765"/>
    <lineage>
        <taxon>Eukaryota</taxon>
        <taxon>Fungi</taxon>
        <taxon>Dikarya</taxon>
        <taxon>Basidiomycota</taxon>
        <taxon>Agaricomycotina</taxon>
        <taxon>Agaricomycetes</taxon>
        <taxon>Polyporales</taxon>
        <taxon>Meruliaceae</taxon>
        <taxon>Hermanssonia</taxon>
    </lineage>
</organism>
<reference evidence="3 4" key="1">
    <citation type="submission" date="2018-02" db="EMBL/GenBank/DDBJ databases">
        <title>Genome sequence of the basidiomycete white-rot fungus Phlebia centrifuga.</title>
        <authorList>
            <person name="Granchi Z."/>
            <person name="Peng M."/>
            <person name="de Vries R.P."/>
            <person name="Hilden K."/>
            <person name="Makela M.R."/>
            <person name="Grigoriev I."/>
            <person name="Riley R."/>
        </authorList>
    </citation>
    <scope>NUCLEOTIDE SEQUENCE [LARGE SCALE GENOMIC DNA]</scope>
    <source>
        <strain evidence="3 4">FBCC195</strain>
    </source>
</reference>
<name>A0A2R6NXW8_9APHY</name>
<dbReference type="EMBL" id="MLYV02000694">
    <property type="protein sequence ID" value="PSR79498.1"/>
    <property type="molecule type" value="Genomic_DNA"/>
</dbReference>
<evidence type="ECO:0008006" key="5">
    <source>
        <dbReference type="Google" id="ProtNLM"/>
    </source>
</evidence>
<feature type="transmembrane region" description="Helical" evidence="2">
    <location>
        <begin position="37"/>
        <end position="58"/>
    </location>
</feature>
<feature type="transmembrane region" description="Helical" evidence="2">
    <location>
        <begin position="168"/>
        <end position="189"/>
    </location>
</feature>
<protein>
    <recommendedName>
        <fullName evidence="5">Transmembrane protein</fullName>
    </recommendedName>
</protein>
<feature type="transmembrane region" description="Helical" evidence="2">
    <location>
        <begin position="127"/>
        <end position="148"/>
    </location>
</feature>
<keyword evidence="2" id="KW-1133">Transmembrane helix</keyword>
<evidence type="ECO:0000256" key="2">
    <source>
        <dbReference type="SAM" id="Phobius"/>
    </source>
</evidence>